<evidence type="ECO:0000313" key="1">
    <source>
        <dbReference type="EMBL" id="ESA12697.1"/>
    </source>
</evidence>
<sequence>MTKSKLQDTREGINTAKWNEKYKFIGKSEEKERKSLAFQNCQNSNKDSFTFTLKKALSLHHFIHLDFLINSQSYYRNCLIALQGTYRKNLLQARLMLKNSVNLQLTYHKVVCLPL</sequence>
<name>U9TZ55_RHIID</name>
<reference evidence="1" key="1">
    <citation type="submission" date="2013-07" db="EMBL/GenBank/DDBJ databases">
        <title>The genome of an arbuscular mycorrhizal fungus provides insights into the evolution of the oldest plant symbiosis.</title>
        <authorList>
            <consortium name="DOE Joint Genome Institute"/>
            <person name="Tisserant E."/>
            <person name="Malbreil M."/>
            <person name="Kuo A."/>
            <person name="Kohler A."/>
            <person name="Symeonidi A."/>
            <person name="Balestrini R."/>
            <person name="Charron P."/>
            <person name="Duensing N."/>
            <person name="Frei-dit-Frey N."/>
            <person name="Gianinazzi-Pearson V."/>
            <person name="Gilbert B."/>
            <person name="Handa Y."/>
            <person name="Hijri M."/>
            <person name="Kaul R."/>
            <person name="Kawaguchi M."/>
            <person name="Krajinski F."/>
            <person name="Lammers P."/>
            <person name="Lapierre D."/>
            <person name="Masclaux F.G."/>
            <person name="Murat C."/>
            <person name="Morin E."/>
            <person name="Ndikumana S."/>
            <person name="Pagni M."/>
            <person name="Petitpierre D."/>
            <person name="Requena N."/>
            <person name="Rosikiewicz P."/>
            <person name="Riley R."/>
            <person name="Saito K."/>
            <person name="San Clemente H."/>
            <person name="Shapiro H."/>
            <person name="van Tuinen D."/>
            <person name="Becard G."/>
            <person name="Bonfante P."/>
            <person name="Paszkowski U."/>
            <person name="Shachar-Hill Y."/>
            <person name="Young J.P."/>
            <person name="Sanders I.R."/>
            <person name="Henrissat B."/>
            <person name="Rensing S.A."/>
            <person name="Grigoriev I.V."/>
            <person name="Corradi N."/>
            <person name="Roux C."/>
            <person name="Martin F."/>
        </authorList>
    </citation>
    <scope>NUCLEOTIDE SEQUENCE</scope>
    <source>
        <strain evidence="1">DAOM 197198</strain>
    </source>
</reference>
<dbReference type="HOGENOM" id="CLU_2110232_0_0_1"/>
<dbReference type="AlphaFoldDB" id="U9TZ55"/>
<gene>
    <name evidence="1" type="ORF">GLOINDRAFT_96218</name>
</gene>
<dbReference type="EMBL" id="KI284667">
    <property type="protein sequence ID" value="ESA12697.1"/>
    <property type="molecule type" value="Genomic_DNA"/>
</dbReference>
<proteinExistence type="predicted"/>
<protein>
    <submittedName>
        <fullName evidence="1">Uncharacterized protein</fullName>
    </submittedName>
</protein>
<organism evidence="1">
    <name type="scientific">Rhizophagus irregularis (strain DAOM 181602 / DAOM 197198 / MUCL 43194)</name>
    <name type="common">Arbuscular mycorrhizal fungus</name>
    <name type="synonym">Glomus intraradices</name>
    <dbReference type="NCBI Taxonomy" id="747089"/>
    <lineage>
        <taxon>Eukaryota</taxon>
        <taxon>Fungi</taxon>
        <taxon>Fungi incertae sedis</taxon>
        <taxon>Mucoromycota</taxon>
        <taxon>Glomeromycotina</taxon>
        <taxon>Glomeromycetes</taxon>
        <taxon>Glomerales</taxon>
        <taxon>Glomeraceae</taxon>
        <taxon>Rhizophagus</taxon>
    </lineage>
</organism>
<accession>U9TZ55</accession>